<dbReference type="PRINTS" id="PR00105">
    <property type="entry name" value="C5METTRFRASE"/>
</dbReference>
<feature type="active site" evidence="5">
    <location>
        <position position="76"/>
    </location>
</feature>
<evidence type="ECO:0000256" key="2">
    <source>
        <dbReference type="ARBA" id="ARBA00022679"/>
    </source>
</evidence>
<protein>
    <recommendedName>
        <fullName evidence="7">Cytosine-specific methyltransferase</fullName>
        <ecNumber evidence="7">2.1.1.37</ecNumber>
    </recommendedName>
</protein>
<feature type="compositionally biased region" description="Low complexity" evidence="8">
    <location>
        <begin position="177"/>
        <end position="194"/>
    </location>
</feature>
<comment type="catalytic activity">
    <reaction evidence="7">
        <text>a 2'-deoxycytidine in DNA + S-adenosyl-L-methionine = a 5-methyl-2'-deoxycytidine in DNA + S-adenosyl-L-homocysteine + H(+)</text>
        <dbReference type="Rhea" id="RHEA:13681"/>
        <dbReference type="Rhea" id="RHEA-COMP:11369"/>
        <dbReference type="Rhea" id="RHEA-COMP:11370"/>
        <dbReference type="ChEBI" id="CHEBI:15378"/>
        <dbReference type="ChEBI" id="CHEBI:57856"/>
        <dbReference type="ChEBI" id="CHEBI:59789"/>
        <dbReference type="ChEBI" id="CHEBI:85452"/>
        <dbReference type="ChEBI" id="CHEBI:85454"/>
        <dbReference type="EC" id="2.1.1.37"/>
    </reaction>
</comment>
<dbReference type="SUPFAM" id="SSF53335">
    <property type="entry name" value="S-adenosyl-L-methionine-dependent methyltransferases"/>
    <property type="match status" value="1"/>
</dbReference>
<comment type="caution">
    <text evidence="9">The sequence shown here is derived from an EMBL/GenBank/DDBJ whole genome shotgun (WGS) entry which is preliminary data.</text>
</comment>
<dbReference type="PROSITE" id="PS51679">
    <property type="entry name" value="SAM_MT_C5"/>
    <property type="match status" value="1"/>
</dbReference>
<dbReference type="InterPro" id="IPR029063">
    <property type="entry name" value="SAM-dependent_MTases_sf"/>
</dbReference>
<dbReference type="EMBL" id="BAABAS010000004">
    <property type="protein sequence ID" value="GAA4225981.1"/>
    <property type="molecule type" value="Genomic_DNA"/>
</dbReference>
<feature type="region of interest" description="Disordered" evidence="8">
    <location>
        <begin position="164"/>
        <end position="305"/>
    </location>
</feature>
<dbReference type="Proteomes" id="UP001501710">
    <property type="component" value="Unassembled WGS sequence"/>
</dbReference>
<dbReference type="PROSITE" id="PS00094">
    <property type="entry name" value="C5_MTASE_1"/>
    <property type="match status" value="1"/>
</dbReference>
<keyword evidence="3 5" id="KW-0949">S-adenosyl-L-methionine</keyword>
<dbReference type="InterPro" id="IPR050390">
    <property type="entry name" value="C5-Methyltransferase"/>
</dbReference>
<feature type="compositionally biased region" description="Basic and acidic residues" evidence="8">
    <location>
        <begin position="228"/>
        <end position="248"/>
    </location>
</feature>
<evidence type="ECO:0000256" key="4">
    <source>
        <dbReference type="ARBA" id="ARBA00022747"/>
    </source>
</evidence>
<dbReference type="EC" id="2.1.1.37" evidence="7"/>
<evidence type="ECO:0000256" key="1">
    <source>
        <dbReference type="ARBA" id="ARBA00022603"/>
    </source>
</evidence>
<organism evidence="9 10">
    <name type="scientific">Actinomadura meridiana</name>
    <dbReference type="NCBI Taxonomy" id="559626"/>
    <lineage>
        <taxon>Bacteria</taxon>
        <taxon>Bacillati</taxon>
        <taxon>Actinomycetota</taxon>
        <taxon>Actinomycetes</taxon>
        <taxon>Streptosporangiales</taxon>
        <taxon>Thermomonosporaceae</taxon>
        <taxon>Actinomadura</taxon>
    </lineage>
</organism>
<evidence type="ECO:0000256" key="7">
    <source>
        <dbReference type="RuleBase" id="RU000417"/>
    </source>
</evidence>
<keyword evidence="2 5" id="KW-0808">Transferase</keyword>
<keyword evidence="1 5" id="KW-0489">Methyltransferase</keyword>
<dbReference type="InterPro" id="IPR018117">
    <property type="entry name" value="C5_DNA_meth_AS"/>
</dbReference>
<dbReference type="PANTHER" id="PTHR10629:SF52">
    <property type="entry name" value="DNA (CYTOSINE-5)-METHYLTRANSFERASE 1"/>
    <property type="match status" value="1"/>
</dbReference>
<name>A0ABP8BTQ7_9ACTN</name>
<proteinExistence type="inferred from homology"/>
<evidence type="ECO:0000256" key="8">
    <source>
        <dbReference type="SAM" id="MobiDB-lite"/>
    </source>
</evidence>
<keyword evidence="10" id="KW-1185">Reference proteome</keyword>
<evidence type="ECO:0000313" key="10">
    <source>
        <dbReference type="Proteomes" id="UP001501710"/>
    </source>
</evidence>
<dbReference type="InterPro" id="IPR001525">
    <property type="entry name" value="C5_MeTfrase"/>
</dbReference>
<evidence type="ECO:0000256" key="5">
    <source>
        <dbReference type="PROSITE-ProRule" id="PRU01016"/>
    </source>
</evidence>
<gene>
    <name evidence="9" type="ORF">GCM10022254_09370</name>
</gene>
<evidence type="ECO:0000256" key="3">
    <source>
        <dbReference type="ARBA" id="ARBA00022691"/>
    </source>
</evidence>
<dbReference type="Pfam" id="PF00145">
    <property type="entry name" value="DNA_methylase"/>
    <property type="match status" value="1"/>
</dbReference>
<sequence length="395" mass="41543">MTALLRLGSLCSGYGGLDMAIAQVLNVEHAWVADPDPGAAAILARHWPTLPNFGDITRVDFAQVEPVDVLAAGFPCQDISNAGRRAGLDGDRSGLFFTVVEAVRLLRPRLVVLENVAALVARGLDRVTAELAALGYVGSWRCVRACDVGAPHRRDRVFIVATSAADAGRHTRPQDHPNGTAPARGGGTAPNTPGVSQRESADAPHTIAGGGHARPQSRRRGVHPPADAARDGRHEGRSEPARILRRPDAALGRDAPPDPAGLGRPDEPGHDRPGLVLTEPGTGRGDLPGRDAPRTGGDRDPASVVAWGPYGPAIDRWARVLGRPAPPPRLPSGRNGADQLNPVFVEWLMGLLCGWVTAIPGLTRNQMLKALGNGVVPQQGTAALAYLLNRIEVAA</sequence>
<comment type="similarity">
    <text evidence="5 6">Belongs to the class I-like SAM-binding methyltransferase superfamily. C5-methyltransferase family.</text>
</comment>
<reference evidence="10" key="1">
    <citation type="journal article" date="2019" name="Int. J. Syst. Evol. Microbiol.">
        <title>The Global Catalogue of Microorganisms (GCM) 10K type strain sequencing project: providing services to taxonomists for standard genome sequencing and annotation.</title>
        <authorList>
            <consortium name="The Broad Institute Genomics Platform"/>
            <consortium name="The Broad Institute Genome Sequencing Center for Infectious Disease"/>
            <person name="Wu L."/>
            <person name="Ma J."/>
        </authorList>
    </citation>
    <scope>NUCLEOTIDE SEQUENCE [LARGE SCALE GENOMIC DNA]</scope>
    <source>
        <strain evidence="10">JCM 17440</strain>
    </source>
</reference>
<accession>A0ABP8BTQ7</accession>
<dbReference type="PANTHER" id="PTHR10629">
    <property type="entry name" value="CYTOSINE-SPECIFIC METHYLTRANSFERASE"/>
    <property type="match status" value="1"/>
</dbReference>
<evidence type="ECO:0000256" key="6">
    <source>
        <dbReference type="RuleBase" id="RU000416"/>
    </source>
</evidence>
<feature type="compositionally biased region" description="Basic and acidic residues" evidence="8">
    <location>
        <begin position="264"/>
        <end position="273"/>
    </location>
</feature>
<evidence type="ECO:0000313" key="9">
    <source>
        <dbReference type="EMBL" id="GAA4225981.1"/>
    </source>
</evidence>
<dbReference type="Gene3D" id="3.40.50.150">
    <property type="entry name" value="Vaccinia Virus protein VP39"/>
    <property type="match status" value="1"/>
</dbReference>
<dbReference type="NCBIfam" id="TIGR00675">
    <property type="entry name" value="dcm"/>
    <property type="match status" value="1"/>
</dbReference>
<feature type="compositionally biased region" description="Basic and acidic residues" evidence="8">
    <location>
        <begin position="287"/>
        <end position="301"/>
    </location>
</feature>
<keyword evidence="4" id="KW-0680">Restriction system</keyword>